<gene>
    <name evidence="1" type="ORF">L9F63_011952</name>
</gene>
<organism evidence="1 2">
    <name type="scientific">Diploptera punctata</name>
    <name type="common">Pacific beetle cockroach</name>
    <dbReference type="NCBI Taxonomy" id="6984"/>
    <lineage>
        <taxon>Eukaryota</taxon>
        <taxon>Metazoa</taxon>
        <taxon>Ecdysozoa</taxon>
        <taxon>Arthropoda</taxon>
        <taxon>Hexapoda</taxon>
        <taxon>Insecta</taxon>
        <taxon>Pterygota</taxon>
        <taxon>Neoptera</taxon>
        <taxon>Polyneoptera</taxon>
        <taxon>Dictyoptera</taxon>
        <taxon>Blattodea</taxon>
        <taxon>Blaberoidea</taxon>
        <taxon>Blaberidae</taxon>
        <taxon>Diplopterinae</taxon>
        <taxon>Diploptera</taxon>
    </lineage>
</organism>
<name>A0AAD8ADC5_DIPPU</name>
<evidence type="ECO:0000313" key="2">
    <source>
        <dbReference type="Proteomes" id="UP001233999"/>
    </source>
</evidence>
<proteinExistence type="predicted"/>
<feature type="non-terminal residue" evidence="1">
    <location>
        <position position="1"/>
    </location>
</feature>
<protein>
    <submittedName>
        <fullName evidence="1">Uncharacterized protein</fullName>
    </submittedName>
</protein>
<reference evidence="1" key="1">
    <citation type="journal article" date="2023" name="IScience">
        <title>Live-bearing cockroach genome reveals convergent evolutionary mechanisms linked to viviparity in insects and beyond.</title>
        <authorList>
            <person name="Fouks B."/>
            <person name="Harrison M.C."/>
            <person name="Mikhailova A.A."/>
            <person name="Marchal E."/>
            <person name="English S."/>
            <person name="Carruthers M."/>
            <person name="Jennings E.C."/>
            <person name="Chiamaka E.L."/>
            <person name="Frigard R.A."/>
            <person name="Pippel M."/>
            <person name="Attardo G.M."/>
            <person name="Benoit J.B."/>
            <person name="Bornberg-Bauer E."/>
            <person name="Tobe S.S."/>
        </authorList>
    </citation>
    <scope>NUCLEOTIDE SEQUENCE</scope>
    <source>
        <strain evidence="1">Stay&amp;Tobe</strain>
    </source>
</reference>
<keyword evidence="2" id="KW-1185">Reference proteome</keyword>
<sequence length="54" mass="6165">LLSAKRIRNNMIFHLIQICDHFSGDSGCFCWDDLHFVLFIPGDSSDSHDVSLQI</sequence>
<feature type="non-terminal residue" evidence="1">
    <location>
        <position position="54"/>
    </location>
</feature>
<comment type="caution">
    <text evidence="1">The sequence shown here is derived from an EMBL/GenBank/DDBJ whole genome shotgun (WGS) entry which is preliminary data.</text>
</comment>
<dbReference type="AlphaFoldDB" id="A0AAD8ADC5"/>
<dbReference type="EMBL" id="JASPKZ010001948">
    <property type="protein sequence ID" value="KAJ9597009.1"/>
    <property type="molecule type" value="Genomic_DNA"/>
</dbReference>
<accession>A0AAD8ADC5</accession>
<evidence type="ECO:0000313" key="1">
    <source>
        <dbReference type="EMBL" id="KAJ9597009.1"/>
    </source>
</evidence>
<reference evidence="1" key="2">
    <citation type="submission" date="2023-05" db="EMBL/GenBank/DDBJ databases">
        <authorList>
            <person name="Fouks B."/>
        </authorList>
    </citation>
    <scope>NUCLEOTIDE SEQUENCE</scope>
    <source>
        <strain evidence="1">Stay&amp;Tobe</strain>
        <tissue evidence="1">Testes</tissue>
    </source>
</reference>
<dbReference type="Proteomes" id="UP001233999">
    <property type="component" value="Unassembled WGS sequence"/>
</dbReference>